<dbReference type="RefSeq" id="WP_182015775.1">
    <property type="nucleotide sequence ID" value="NZ_CP055905.1"/>
</dbReference>
<dbReference type="EMBL" id="CP055905">
    <property type="protein sequence ID" value="QMR42783.1"/>
    <property type="molecule type" value="Genomic_DNA"/>
</dbReference>
<dbReference type="AlphaFoldDB" id="A0AAP9R1E3"/>
<geneLocation type="plasmid" evidence="2">
    <name>prhbstw-00938_2</name>
</geneLocation>
<dbReference type="Proteomes" id="UP000514462">
    <property type="component" value="Plasmid pRHBSTW-00938_2"/>
</dbReference>
<evidence type="ECO:0000313" key="2">
    <source>
        <dbReference type="Proteomes" id="UP000514462"/>
    </source>
</evidence>
<proteinExistence type="predicted"/>
<evidence type="ECO:0000313" key="1">
    <source>
        <dbReference type="EMBL" id="QMR42783.1"/>
    </source>
</evidence>
<sequence length="83" mass="9310">MDKDHLPLLEDQNPVRRSKIFAGTGSAKVVFTEAIKSLSNVSWLEADGSLTNDQVIRPARTFSQFLLNDDDNWGAFMIATLER</sequence>
<gene>
    <name evidence="1" type="ORF">HV331_26065</name>
</gene>
<protein>
    <submittedName>
        <fullName evidence="1">Uncharacterized protein</fullName>
    </submittedName>
</protein>
<keyword evidence="1" id="KW-0614">Plasmid</keyword>
<accession>A0AAP9R1E3</accession>
<reference evidence="2" key="1">
    <citation type="submission" date="2020-06" db="EMBL/GenBank/DDBJ databases">
        <title>REHAB project genomes.</title>
        <authorList>
            <person name="Shaw L.P."/>
        </authorList>
    </citation>
    <scope>NUCLEOTIDE SEQUENCE [LARGE SCALE GENOMIC DNA]</scope>
    <source>
        <strain evidence="2">RHBSTW-00938</strain>
        <plasmid evidence="2">prhbstw-00938_2</plasmid>
    </source>
</reference>
<name>A0AAP9R1E3_KLEAE</name>
<organism evidence="1 2">
    <name type="scientific">Klebsiella aerogenes</name>
    <name type="common">Enterobacter aerogenes</name>
    <dbReference type="NCBI Taxonomy" id="548"/>
    <lineage>
        <taxon>Bacteria</taxon>
        <taxon>Pseudomonadati</taxon>
        <taxon>Pseudomonadota</taxon>
        <taxon>Gammaproteobacteria</taxon>
        <taxon>Enterobacterales</taxon>
        <taxon>Enterobacteriaceae</taxon>
        <taxon>Klebsiella/Raoultella group</taxon>
        <taxon>Klebsiella</taxon>
    </lineage>
</organism>